<evidence type="ECO:0000256" key="1">
    <source>
        <dbReference type="ARBA" id="ARBA00049360"/>
    </source>
</evidence>
<dbReference type="Pfam" id="PF00022">
    <property type="entry name" value="Actin"/>
    <property type="match status" value="1"/>
</dbReference>
<gene>
    <name evidence="3" type="ORF">FCC1311_081022</name>
</gene>
<comment type="catalytic activity">
    <reaction evidence="1">
        <text>ATP + H2O = ADP + phosphate + H(+)</text>
        <dbReference type="Rhea" id="RHEA:13065"/>
        <dbReference type="ChEBI" id="CHEBI:15377"/>
        <dbReference type="ChEBI" id="CHEBI:15378"/>
        <dbReference type="ChEBI" id="CHEBI:30616"/>
        <dbReference type="ChEBI" id="CHEBI:43474"/>
        <dbReference type="ChEBI" id="CHEBI:456216"/>
    </reaction>
</comment>
<sequence>METPAPRSPAAAGGHAVGDANARLTTPSKTRARATASTRTPLSQRAYAGLGRSEKSAVVVDIGQGSVLCGFAREARPRVEVDTPQPLRDLLAAGAKDERQDWLDVVLALFQDIYFVHLQTKPRERRVHLAVRHHAPSALLNAVAEAVLVYFGAPSLYVSSCSGLALFPFGQRSGLVVDVGALEARCLAVVEGAAVEPSFRACSLEGASVEALLRDNGCAEDSITQTVLECLLATPRQARSLVLRNVVFCGGGAQQVSDGPARLLQGLREIVSARPQYECLRHVVLEFAAVPRNAVDANGLAWLGASIGSCLDSFFARSVTLALFQDKPTLFGDGNFFWSPQLSRSRGGGGQISTGISDLSSVTTAEIATAGPNADDDNDESSGTAHVVKYTMPAPETALSTKS</sequence>
<name>A0A2R5GLW9_9STRA</name>
<dbReference type="PANTHER" id="PTHR11937">
    <property type="entry name" value="ACTIN"/>
    <property type="match status" value="1"/>
</dbReference>
<organism evidence="3 4">
    <name type="scientific">Hondaea fermentalgiana</name>
    <dbReference type="NCBI Taxonomy" id="2315210"/>
    <lineage>
        <taxon>Eukaryota</taxon>
        <taxon>Sar</taxon>
        <taxon>Stramenopiles</taxon>
        <taxon>Bigyra</taxon>
        <taxon>Labyrinthulomycetes</taxon>
        <taxon>Thraustochytrida</taxon>
        <taxon>Thraustochytriidae</taxon>
        <taxon>Hondaea</taxon>
    </lineage>
</organism>
<dbReference type="InterPro" id="IPR043129">
    <property type="entry name" value="ATPase_NBD"/>
</dbReference>
<evidence type="ECO:0000313" key="3">
    <source>
        <dbReference type="EMBL" id="GBG31877.1"/>
    </source>
</evidence>
<reference evidence="3 4" key="1">
    <citation type="submission" date="2017-12" db="EMBL/GenBank/DDBJ databases">
        <title>Sequencing, de novo assembly and annotation of complete genome of a new Thraustochytrid species, strain FCC1311.</title>
        <authorList>
            <person name="Sedici K."/>
            <person name="Godart F."/>
            <person name="Aiese Cigliano R."/>
            <person name="Sanseverino W."/>
            <person name="Barakat M."/>
            <person name="Ortet P."/>
            <person name="Marechal E."/>
            <person name="Cagnac O."/>
            <person name="Amato A."/>
        </authorList>
    </citation>
    <scope>NUCLEOTIDE SEQUENCE [LARGE SCALE GENOMIC DNA]</scope>
</reference>
<dbReference type="EMBL" id="BEYU01000109">
    <property type="protein sequence ID" value="GBG31877.1"/>
    <property type="molecule type" value="Genomic_DNA"/>
</dbReference>
<dbReference type="Proteomes" id="UP000241890">
    <property type="component" value="Unassembled WGS sequence"/>
</dbReference>
<evidence type="ECO:0000256" key="2">
    <source>
        <dbReference type="SAM" id="MobiDB-lite"/>
    </source>
</evidence>
<dbReference type="SUPFAM" id="SSF53067">
    <property type="entry name" value="Actin-like ATPase domain"/>
    <property type="match status" value="2"/>
</dbReference>
<feature type="compositionally biased region" description="Low complexity" evidence="2">
    <location>
        <begin position="25"/>
        <end position="40"/>
    </location>
</feature>
<feature type="region of interest" description="Disordered" evidence="2">
    <location>
        <begin position="1"/>
        <end position="40"/>
    </location>
</feature>
<dbReference type="InParanoid" id="A0A2R5GLW9"/>
<feature type="region of interest" description="Disordered" evidence="2">
    <location>
        <begin position="369"/>
        <end position="403"/>
    </location>
</feature>
<dbReference type="InterPro" id="IPR004000">
    <property type="entry name" value="Actin"/>
</dbReference>
<keyword evidence="4" id="KW-1185">Reference proteome</keyword>
<evidence type="ECO:0000313" key="4">
    <source>
        <dbReference type="Proteomes" id="UP000241890"/>
    </source>
</evidence>
<accession>A0A2R5GLW9</accession>
<dbReference type="AlphaFoldDB" id="A0A2R5GLW9"/>
<comment type="caution">
    <text evidence="3">The sequence shown here is derived from an EMBL/GenBank/DDBJ whole genome shotgun (WGS) entry which is preliminary data.</text>
</comment>
<protein>
    <submittedName>
        <fullName evidence="3">Actin-related protein 10</fullName>
    </submittedName>
</protein>
<dbReference type="OrthoDB" id="337660at2759"/>
<proteinExistence type="predicted"/>
<dbReference type="Gene3D" id="3.30.420.40">
    <property type="match status" value="2"/>
</dbReference>